<reference evidence="2" key="1">
    <citation type="submission" date="2020-05" db="EMBL/GenBank/DDBJ databases">
        <authorList>
            <person name="Rincon C."/>
            <person name="Sanders R I."/>
            <person name="Robbins C."/>
            <person name="Chaturvedi A."/>
        </authorList>
    </citation>
    <scope>NUCLEOTIDE SEQUENCE</scope>
    <source>
        <strain evidence="2">CHB12</strain>
    </source>
</reference>
<comment type="caution">
    <text evidence="2">The sequence shown here is derived from an EMBL/GenBank/DDBJ whole genome shotgun (WGS) entry which is preliminary data.</text>
</comment>
<evidence type="ECO:0000313" key="3">
    <source>
        <dbReference type="Proteomes" id="UP000684084"/>
    </source>
</evidence>
<dbReference type="AlphaFoldDB" id="A0A915ZUU7"/>
<organism evidence="2 3">
    <name type="scientific">Rhizophagus irregularis</name>
    <dbReference type="NCBI Taxonomy" id="588596"/>
    <lineage>
        <taxon>Eukaryota</taxon>
        <taxon>Fungi</taxon>
        <taxon>Fungi incertae sedis</taxon>
        <taxon>Mucoromycota</taxon>
        <taxon>Glomeromycotina</taxon>
        <taxon>Glomeromycetes</taxon>
        <taxon>Glomerales</taxon>
        <taxon>Glomeraceae</taxon>
        <taxon>Rhizophagus</taxon>
    </lineage>
</organism>
<dbReference type="Proteomes" id="UP000684084">
    <property type="component" value="Unassembled WGS sequence"/>
</dbReference>
<protein>
    <submittedName>
        <fullName evidence="2">Uncharacterized protein</fullName>
    </submittedName>
</protein>
<gene>
    <name evidence="2" type="ORF">CHRIB12_LOCUS22247</name>
</gene>
<evidence type="ECO:0000256" key="1">
    <source>
        <dbReference type="SAM" id="MobiDB-lite"/>
    </source>
</evidence>
<sequence>MLAIAEQLTDGGADGVAEAGRIGRFDFDHDGGLALDLIPPAPRVLAGPAVAQAGDDWRQRSHLYGTHDLPDELGRVWIVGALRIPPAGLAAPASPSPEIHAPILDWQQDDVFARAPDAERPDLVLAVLVGWRIVAEQLPMAIEPRIARPSHDSPRVAALSRCRPDDVDPVDVLVADLTAEPLDSDLTVLLALDRFEVSVDEPVLARDENTLFPAIALGTWETAATERRVLLGSTRVILHPGYGAEEDRHPKPPNVPRVAMTGHQARQGGNGMWRSLLTDSSGLGPRPSVKPRFGPIDTKPLTR</sequence>
<evidence type="ECO:0000313" key="2">
    <source>
        <dbReference type="EMBL" id="CAB5392084.1"/>
    </source>
</evidence>
<proteinExistence type="predicted"/>
<name>A0A915ZUU7_9GLOM</name>
<feature type="region of interest" description="Disordered" evidence="1">
    <location>
        <begin position="264"/>
        <end position="303"/>
    </location>
</feature>
<accession>A0A915ZUU7</accession>
<dbReference type="EMBL" id="CAGKOT010000075">
    <property type="protein sequence ID" value="CAB5392084.1"/>
    <property type="molecule type" value="Genomic_DNA"/>
</dbReference>